<gene>
    <name evidence="1" type="ORF">EHH44_19465</name>
</gene>
<dbReference type="EMBL" id="RRZR01000060">
    <property type="protein sequence ID" value="RRR40979.1"/>
    <property type="molecule type" value="Genomic_DNA"/>
</dbReference>
<reference evidence="1" key="1">
    <citation type="submission" date="2018-11" db="EMBL/GenBank/DDBJ databases">
        <authorList>
            <person name="Sattar A."/>
            <person name="Zunita Z."/>
            <person name="Jalila A."/>
            <person name="Saleha A.A."/>
        </authorList>
    </citation>
    <scope>NUCLEOTIDE SEQUENCE</scope>
    <source>
        <strain evidence="1">F12-74</strain>
    </source>
</reference>
<organism evidence="1 2">
    <name type="scientific">Mycolicibacter terrae</name>
    <dbReference type="NCBI Taxonomy" id="1788"/>
    <lineage>
        <taxon>Bacteria</taxon>
        <taxon>Bacillati</taxon>
        <taxon>Actinomycetota</taxon>
        <taxon>Actinomycetes</taxon>
        <taxon>Mycobacteriales</taxon>
        <taxon>Mycobacteriaceae</taxon>
        <taxon>Mycolicibacter</taxon>
    </lineage>
</organism>
<evidence type="ECO:0000313" key="1">
    <source>
        <dbReference type="EMBL" id="RRR40979.1"/>
    </source>
</evidence>
<keyword evidence="2" id="KW-1185">Reference proteome</keyword>
<comment type="caution">
    <text evidence="1">The sequence shown here is derived from an EMBL/GenBank/DDBJ whole genome shotgun (WGS) entry which is preliminary data.</text>
</comment>
<dbReference type="Proteomes" id="UP000268891">
    <property type="component" value="Unassembled WGS sequence"/>
</dbReference>
<protein>
    <submittedName>
        <fullName evidence="1">Uncharacterized protein</fullName>
    </submittedName>
</protein>
<sequence>MSAAPSGSWPAILTWRAPDAPRMESVRVQLSGNRIKANGRIVAAATDTHPAFSAYYDLQTDESGATKRLGLTVTVAERDRQLVIARDEENMWLITDARGQSRASYDGALDVDVVFSPFFNTLPIRRAGLHERTATVTVPTVYLWLPEMTVVAAAASYGSTETGIRAITPGTDPEGTTITVDDDGFVIDYPGLAARI</sequence>
<name>A0ACD2EIC1_9MYCO</name>
<proteinExistence type="predicted"/>
<accession>A0ACD2EIC1</accession>
<evidence type="ECO:0000313" key="2">
    <source>
        <dbReference type="Proteomes" id="UP000268891"/>
    </source>
</evidence>